<dbReference type="GO" id="GO:0016747">
    <property type="term" value="F:acyltransferase activity, transferring groups other than amino-acyl groups"/>
    <property type="evidence" value="ECO:0007669"/>
    <property type="project" value="InterPro"/>
</dbReference>
<dbReference type="InterPro" id="IPR016181">
    <property type="entry name" value="Acyl_CoA_acyltransferase"/>
</dbReference>
<feature type="domain" description="N-acetyltransferase" evidence="1">
    <location>
        <begin position="1"/>
        <end position="145"/>
    </location>
</feature>
<dbReference type="CDD" id="cd04301">
    <property type="entry name" value="NAT_SF"/>
    <property type="match status" value="1"/>
</dbReference>
<gene>
    <name evidence="2" type="ORF">DC094_15210</name>
</gene>
<dbReference type="PROSITE" id="PS51186">
    <property type="entry name" value="GNAT"/>
    <property type="match status" value="1"/>
</dbReference>
<sequence length="170" mass="19581">MRQLCITQDEDPEDITPELRQAILTRPESFLQSGQGQINCVLTLEYLKSNTLIGYIELEHSPNFPVGKLSLFIRYMYVFRSLRGQGLSRILLAATINISRQEQYPNITAKSTGQLEEYYEKIGFYKEVEIHILALDHGLKPQNYRSLFIKYPQIAGIHCENTPTKKIAKD</sequence>
<evidence type="ECO:0000313" key="3">
    <source>
        <dbReference type="Proteomes" id="UP000244906"/>
    </source>
</evidence>
<dbReference type="Pfam" id="PF13673">
    <property type="entry name" value="Acetyltransf_10"/>
    <property type="match status" value="1"/>
</dbReference>
<protein>
    <recommendedName>
        <fullName evidence="1">N-acetyltransferase domain-containing protein</fullName>
    </recommendedName>
</protein>
<dbReference type="AlphaFoldDB" id="A0A2V1H080"/>
<accession>A0A2V1H080</accession>
<comment type="caution">
    <text evidence="2">The sequence shown here is derived from an EMBL/GenBank/DDBJ whole genome shotgun (WGS) entry which is preliminary data.</text>
</comment>
<proteinExistence type="predicted"/>
<evidence type="ECO:0000259" key="1">
    <source>
        <dbReference type="PROSITE" id="PS51186"/>
    </source>
</evidence>
<keyword evidence="3" id="KW-1185">Reference proteome</keyword>
<dbReference type="Proteomes" id="UP000244906">
    <property type="component" value="Unassembled WGS sequence"/>
</dbReference>
<reference evidence="2 3" key="1">
    <citation type="submission" date="2018-04" db="EMBL/GenBank/DDBJ databases">
        <title>Thalassorhabdus spongiae gen. nov., sp. nov., isolated from a marine sponge in South-West Iceland.</title>
        <authorList>
            <person name="Knobloch S."/>
            <person name="Daussin A."/>
            <person name="Johannsson R."/>
            <person name="Marteinsson V.T."/>
        </authorList>
    </citation>
    <scope>NUCLEOTIDE SEQUENCE [LARGE SCALE GENOMIC DNA]</scope>
    <source>
        <strain evidence="2 3">Hp12</strain>
    </source>
</reference>
<dbReference type="Gene3D" id="3.40.630.30">
    <property type="match status" value="1"/>
</dbReference>
<dbReference type="RefSeq" id="WP_116687975.1">
    <property type="nucleotide sequence ID" value="NZ_CAWNYD010000006.1"/>
</dbReference>
<dbReference type="SUPFAM" id="SSF55729">
    <property type="entry name" value="Acyl-CoA N-acyltransferases (Nat)"/>
    <property type="match status" value="1"/>
</dbReference>
<name>A0A2V1H080_9GAMM</name>
<evidence type="ECO:0000313" key="2">
    <source>
        <dbReference type="EMBL" id="PVZ67779.1"/>
    </source>
</evidence>
<dbReference type="EMBL" id="QDDL01000006">
    <property type="protein sequence ID" value="PVZ67779.1"/>
    <property type="molecule type" value="Genomic_DNA"/>
</dbReference>
<dbReference type="InterPro" id="IPR000182">
    <property type="entry name" value="GNAT_dom"/>
</dbReference>
<organism evidence="2 3">
    <name type="scientific">Pelagibaculum spongiae</name>
    <dbReference type="NCBI Taxonomy" id="2080658"/>
    <lineage>
        <taxon>Bacteria</taxon>
        <taxon>Pseudomonadati</taxon>
        <taxon>Pseudomonadota</taxon>
        <taxon>Gammaproteobacteria</taxon>
        <taxon>Oceanospirillales</taxon>
        <taxon>Pelagibaculum</taxon>
    </lineage>
</organism>